<evidence type="ECO:0000256" key="1">
    <source>
        <dbReference type="SAM" id="Phobius"/>
    </source>
</evidence>
<name>A0A371FMY9_MUCPR</name>
<evidence type="ECO:0000313" key="2">
    <source>
        <dbReference type="EMBL" id="RDX79715.1"/>
    </source>
</evidence>
<keyword evidence="3" id="KW-1185">Reference proteome</keyword>
<dbReference type="OrthoDB" id="2020070at2759"/>
<comment type="caution">
    <text evidence="2">The sequence shown here is derived from an EMBL/GenBank/DDBJ whole genome shotgun (WGS) entry which is preliminary data.</text>
</comment>
<dbReference type="PANTHER" id="PTHR33604:SF3">
    <property type="entry name" value="OSJNBA0004B13.7 PROTEIN"/>
    <property type="match status" value="1"/>
</dbReference>
<dbReference type="Proteomes" id="UP000257109">
    <property type="component" value="Unassembled WGS sequence"/>
</dbReference>
<keyword evidence="1" id="KW-0472">Membrane</keyword>
<keyword evidence="1" id="KW-1133">Transmembrane helix</keyword>
<gene>
    <name evidence="2" type="ORF">CR513_39836</name>
</gene>
<dbReference type="PANTHER" id="PTHR33604">
    <property type="entry name" value="OSJNBA0004B13.7 PROTEIN"/>
    <property type="match status" value="1"/>
</dbReference>
<dbReference type="InterPro" id="IPR029044">
    <property type="entry name" value="Nucleotide-diphossugar_trans"/>
</dbReference>
<keyword evidence="1" id="KW-0812">Transmembrane</keyword>
<proteinExistence type="predicted"/>
<reference evidence="2" key="1">
    <citation type="submission" date="2018-05" db="EMBL/GenBank/DDBJ databases">
        <title>Draft genome of Mucuna pruriens seed.</title>
        <authorList>
            <person name="Nnadi N.E."/>
            <person name="Vos R."/>
            <person name="Hasami M.H."/>
            <person name="Devisetty U.K."/>
            <person name="Aguiy J.C."/>
        </authorList>
    </citation>
    <scope>NUCLEOTIDE SEQUENCE [LARGE SCALE GENOMIC DNA]</scope>
    <source>
        <strain evidence="2">JCA_2017</strain>
    </source>
</reference>
<dbReference type="EMBL" id="QJKJ01008456">
    <property type="protein sequence ID" value="RDX79715.1"/>
    <property type="molecule type" value="Genomic_DNA"/>
</dbReference>
<dbReference type="Gene3D" id="3.90.550.10">
    <property type="entry name" value="Spore Coat Polysaccharide Biosynthesis Protein SpsA, Chain A"/>
    <property type="match status" value="1"/>
</dbReference>
<dbReference type="STRING" id="157652.A0A371FMY9"/>
<protein>
    <submittedName>
        <fullName evidence="2">Uncharacterized protein</fullName>
    </submittedName>
</protein>
<sequence>MVGPKRHFLPLILVSLAAFIFYTFHHSPLPPSIPEFNLSSSTFPNPIRSQTPNFTFVIKVLGFNRLAALSRCLRSLAAADYLGDRVHLHLYIDHFAPDNASSADPKLRESHRILDFVDGFDWRFGEKVVHYRTGNVGLQAQWLEAWWPSSDHEFAFVVEDDLEVSSLYYEFVKTLILNFYYDASNYSPSIFGVSLQRARFVPGTIFSCLFIHCFNTWRLFLVAGKHGNKLQLDDQTRLFLYQLVGTWGQILFPKPWKEFRLWYDKNKAKGNRPFLEGMVTTGWYKKMGERIWTPWFIKFIQSRGYFNIYANLLHERALSVSHRDAGVNYGKTAGPDSKLLEERSLDFNLLEMQPLSSLKWFDFCFREVHPGKVVTNLEELGSLLHSLQKRDSVFLVNLFGVSDAIARNLLCHFESLDIRNYILMGPPSDSLFDLARRGHPVINVDQFISSVGLYKFTSQGSSSEIIEGILAKAYVIKKCIENRYNTWVMDGSVLLTSDHLFESEDPSGDFFVANNLELFHAKSSSSSEKIWVDGFVSKVVATAESLAGKDSPNPARVTFVYIVTKLLEQNGARIRRVDETSFGTKIGSGNVSESSLRDKKMVYWSTEMELDSIQKRLLELNLWSIDSDLSCTAVVCHKS</sequence>
<accession>A0A371FMY9</accession>
<dbReference type="AlphaFoldDB" id="A0A371FMY9"/>
<feature type="transmembrane region" description="Helical" evidence="1">
    <location>
        <begin position="7"/>
        <end position="24"/>
    </location>
</feature>
<dbReference type="SUPFAM" id="SSF53448">
    <property type="entry name" value="Nucleotide-diphospho-sugar transferases"/>
    <property type="match status" value="1"/>
</dbReference>
<organism evidence="2 3">
    <name type="scientific">Mucuna pruriens</name>
    <name type="common">Velvet bean</name>
    <name type="synonym">Dolichos pruriens</name>
    <dbReference type="NCBI Taxonomy" id="157652"/>
    <lineage>
        <taxon>Eukaryota</taxon>
        <taxon>Viridiplantae</taxon>
        <taxon>Streptophyta</taxon>
        <taxon>Embryophyta</taxon>
        <taxon>Tracheophyta</taxon>
        <taxon>Spermatophyta</taxon>
        <taxon>Magnoliopsida</taxon>
        <taxon>eudicotyledons</taxon>
        <taxon>Gunneridae</taxon>
        <taxon>Pentapetalae</taxon>
        <taxon>rosids</taxon>
        <taxon>fabids</taxon>
        <taxon>Fabales</taxon>
        <taxon>Fabaceae</taxon>
        <taxon>Papilionoideae</taxon>
        <taxon>50 kb inversion clade</taxon>
        <taxon>NPAAA clade</taxon>
        <taxon>indigoferoid/millettioid clade</taxon>
        <taxon>Phaseoleae</taxon>
        <taxon>Mucuna</taxon>
    </lineage>
</organism>
<feature type="non-terminal residue" evidence="2">
    <location>
        <position position="1"/>
    </location>
</feature>
<evidence type="ECO:0000313" key="3">
    <source>
        <dbReference type="Proteomes" id="UP000257109"/>
    </source>
</evidence>